<evidence type="ECO:0000256" key="5">
    <source>
        <dbReference type="ARBA" id="ARBA00023242"/>
    </source>
</evidence>
<evidence type="ECO:0000256" key="7">
    <source>
        <dbReference type="ARBA" id="ARBA00048117"/>
    </source>
</evidence>
<dbReference type="Gene3D" id="3.30.420.40">
    <property type="match status" value="2"/>
</dbReference>
<evidence type="ECO:0000256" key="9">
    <source>
        <dbReference type="SAM" id="Coils"/>
    </source>
</evidence>
<dbReference type="InterPro" id="IPR017861">
    <property type="entry name" value="KAE1/TsaD"/>
</dbReference>
<dbReference type="EMBL" id="JACTNZ010000009">
    <property type="protein sequence ID" value="KAG5530788.1"/>
    <property type="molecule type" value="Genomic_DNA"/>
</dbReference>
<dbReference type="SUPFAM" id="SSF53067">
    <property type="entry name" value="Actin-like ATPase domain"/>
    <property type="match status" value="1"/>
</dbReference>
<dbReference type="GO" id="GO:0005737">
    <property type="term" value="C:cytoplasm"/>
    <property type="evidence" value="ECO:0007669"/>
    <property type="project" value="UniProtKB-SubCell"/>
</dbReference>
<dbReference type="GO" id="GO:0046872">
    <property type="term" value="F:metal ion binding"/>
    <property type="evidence" value="ECO:0007669"/>
    <property type="project" value="UniProtKB-KW"/>
</dbReference>
<organism evidence="12 13">
    <name type="scientific">Rhododendron griersonianum</name>
    <dbReference type="NCBI Taxonomy" id="479676"/>
    <lineage>
        <taxon>Eukaryota</taxon>
        <taxon>Viridiplantae</taxon>
        <taxon>Streptophyta</taxon>
        <taxon>Embryophyta</taxon>
        <taxon>Tracheophyta</taxon>
        <taxon>Spermatophyta</taxon>
        <taxon>Magnoliopsida</taxon>
        <taxon>eudicotyledons</taxon>
        <taxon>Gunneridae</taxon>
        <taxon>Pentapetalae</taxon>
        <taxon>asterids</taxon>
        <taxon>Ericales</taxon>
        <taxon>Ericaceae</taxon>
        <taxon>Ericoideae</taxon>
        <taxon>Rhodoreae</taxon>
        <taxon>Rhododendron</taxon>
    </lineage>
</organism>
<dbReference type="EMBL" id="JACTNZ010000009">
    <property type="protein sequence ID" value="KAG5530790.1"/>
    <property type="molecule type" value="Genomic_DNA"/>
</dbReference>
<dbReference type="GO" id="GO:0002949">
    <property type="term" value="P:tRNA threonylcarbamoyladenosine modification"/>
    <property type="evidence" value="ECO:0007669"/>
    <property type="project" value="UniProtKB-UniRule"/>
</dbReference>
<comment type="cofactor">
    <cofactor evidence="8">
        <name>a divalent metal cation</name>
        <dbReference type="ChEBI" id="CHEBI:60240"/>
    </cofactor>
    <text evidence="8">Binds 1 divalent metal cation per subunit.</text>
</comment>
<dbReference type="GO" id="GO:0005634">
    <property type="term" value="C:nucleus"/>
    <property type="evidence" value="ECO:0007669"/>
    <property type="project" value="UniProtKB-SubCell"/>
</dbReference>
<dbReference type="NCBIfam" id="TIGR03722">
    <property type="entry name" value="arch_KAE1"/>
    <property type="match status" value="1"/>
</dbReference>
<evidence type="ECO:0000256" key="4">
    <source>
        <dbReference type="ARBA" id="ARBA00022723"/>
    </source>
</evidence>
<feature type="binding site" evidence="8">
    <location>
        <position position="269"/>
    </location>
    <ligand>
        <name>substrate</name>
    </ligand>
</feature>
<evidence type="ECO:0000256" key="8">
    <source>
        <dbReference type="HAMAP-Rule" id="MF_03180"/>
    </source>
</evidence>
<dbReference type="CDD" id="cd24132">
    <property type="entry name" value="ASKHA_NBD_OSGEP_like_euk"/>
    <property type="match status" value="1"/>
</dbReference>
<comment type="similarity">
    <text evidence="8">Belongs to the KAE1 / TsaD family.</text>
</comment>
<proteinExistence type="inferred from homology"/>
<dbReference type="GO" id="GO:0061711">
    <property type="term" value="F:tRNA N(6)-L-threonylcarbamoyladenine synthase activity"/>
    <property type="evidence" value="ECO:0007669"/>
    <property type="project" value="UniProtKB-EC"/>
</dbReference>
<evidence type="ECO:0000259" key="11">
    <source>
        <dbReference type="Pfam" id="PF03101"/>
    </source>
</evidence>
<dbReference type="NCBIfam" id="TIGR00329">
    <property type="entry name" value="gcp_kae1"/>
    <property type="match status" value="1"/>
</dbReference>
<keyword evidence="9" id="KW-0175">Coiled coil</keyword>
<dbReference type="Pfam" id="PF03101">
    <property type="entry name" value="FAR1"/>
    <property type="match status" value="1"/>
</dbReference>
<feature type="binding site" evidence="8">
    <location>
        <position position="165"/>
    </location>
    <ligand>
        <name>substrate</name>
    </ligand>
</feature>
<keyword evidence="6 8" id="KW-0012">Acyltransferase</keyword>
<dbReference type="PANTHER" id="PTHR11735">
    <property type="entry name" value="TRNA N6-ADENOSINE THREONYLCARBAMOYLTRANSFERASE"/>
    <property type="match status" value="1"/>
</dbReference>
<dbReference type="InterPro" id="IPR034680">
    <property type="entry name" value="Kae1_archaea_euk"/>
</dbReference>
<feature type="domain" description="Gcp-like" evidence="10">
    <location>
        <begin position="32"/>
        <end position="304"/>
    </location>
</feature>
<reference evidence="12" key="1">
    <citation type="submission" date="2020-08" db="EMBL/GenBank/DDBJ databases">
        <title>Plant Genome Project.</title>
        <authorList>
            <person name="Zhang R.-G."/>
        </authorList>
    </citation>
    <scope>NUCLEOTIDE SEQUENCE</scope>
    <source>
        <strain evidence="12">WSP0</strain>
        <tissue evidence="12">Leaf</tissue>
    </source>
</reference>
<dbReference type="FunFam" id="3.30.420.40:FF:000038">
    <property type="entry name" value="Probable tRNA N6-adenosine threonylcarbamoyltransferase"/>
    <property type="match status" value="1"/>
</dbReference>
<comment type="catalytic activity">
    <reaction evidence="7 8">
        <text>L-threonylcarbamoyladenylate + adenosine(37) in tRNA = N(6)-L-threonylcarbamoyladenosine(37) in tRNA + AMP + H(+)</text>
        <dbReference type="Rhea" id="RHEA:37059"/>
        <dbReference type="Rhea" id="RHEA-COMP:10162"/>
        <dbReference type="Rhea" id="RHEA-COMP:10163"/>
        <dbReference type="ChEBI" id="CHEBI:15378"/>
        <dbReference type="ChEBI" id="CHEBI:73682"/>
        <dbReference type="ChEBI" id="CHEBI:74411"/>
        <dbReference type="ChEBI" id="CHEBI:74418"/>
        <dbReference type="ChEBI" id="CHEBI:456215"/>
        <dbReference type="EC" id="2.3.1.234"/>
    </reaction>
</comment>
<evidence type="ECO:0000256" key="2">
    <source>
        <dbReference type="ARBA" id="ARBA00022679"/>
    </source>
</evidence>
<gene>
    <name evidence="8" type="primary">GCP2</name>
    <name evidence="12" type="ORF">RHGRI_025683</name>
</gene>
<dbReference type="FunFam" id="3.30.420.40:FF:000105">
    <property type="entry name" value="Probable tRNA N6-adenosine threonylcarbamoyltransferase"/>
    <property type="match status" value="1"/>
</dbReference>
<keyword evidence="5 8" id="KW-0539">Nucleus</keyword>
<feature type="binding site" evidence="8">
    <location>
        <begin position="133"/>
        <end position="137"/>
    </location>
    <ligand>
        <name>substrate</name>
    </ligand>
</feature>
<feature type="binding site" evidence="8">
    <location>
        <position position="180"/>
    </location>
    <ligand>
        <name>substrate</name>
    </ligand>
</feature>
<dbReference type="PANTHER" id="PTHR11735:SF14">
    <property type="entry name" value="TRNA N6-ADENOSINE THREONYLCARBAMOYLTRANSFERASE"/>
    <property type="match status" value="1"/>
</dbReference>
<keyword evidence="3 8" id="KW-0819">tRNA processing</keyword>
<dbReference type="AlphaFoldDB" id="A0AAV6IVE5"/>
<keyword evidence="13" id="KW-1185">Reference proteome</keyword>
<dbReference type="FunFam" id="3.30.420.40:FF:000295">
    <property type="entry name" value="Probable tRNA N6-adenosine threonylcarbamoyltransferase"/>
    <property type="match status" value="1"/>
</dbReference>
<feature type="binding site" evidence="8">
    <location>
        <position position="184"/>
    </location>
    <ligand>
        <name>substrate</name>
    </ligand>
</feature>
<dbReference type="EMBL" id="JACTNZ010000009">
    <property type="protein sequence ID" value="KAG5530791.1"/>
    <property type="molecule type" value="Genomic_DNA"/>
</dbReference>
<dbReference type="InterPro" id="IPR004330">
    <property type="entry name" value="FAR1_DNA_bnd_dom"/>
</dbReference>
<evidence type="ECO:0000259" key="10">
    <source>
        <dbReference type="Pfam" id="PF00814"/>
    </source>
</evidence>
<evidence type="ECO:0000256" key="3">
    <source>
        <dbReference type="ARBA" id="ARBA00022694"/>
    </source>
</evidence>
<feature type="binding site" evidence="8">
    <location>
        <position position="116"/>
    </location>
    <ligand>
        <name>a divalent metal cation</name>
        <dbReference type="ChEBI" id="CHEBI:60240"/>
    </ligand>
</feature>
<protein>
    <recommendedName>
        <fullName evidence="8">Glycoprotease 2</fullName>
    </recommendedName>
</protein>
<dbReference type="Proteomes" id="UP000823749">
    <property type="component" value="Chromosome 9"/>
</dbReference>
<sequence>MKKMIALGFEGSANKIGVGVVTLDGSILSNPRHTYITPPGHGFLPRETAQHHLQHILPLIKSALKTAQITPNDIDCLCYTKGPGMGAPLQVAAIVVRVLSQIWNKPIVAVNHCVAHIEMGRIVTGAVDPVVLYVSGGNTQVIAYSEGRYRIFGETIDIAVGNCLDRFARVLTLSNDPSPGYNIEQLAKKGEKFIDLPYVVKGMDVSFSGILSYIETTAEEKLKNNECTPADLCYSLQETLFAMLVEITERAMAHCDSKDVLIVGGVGCNERLQEMMRIMCSERGGNLFATDDRYCVDNGAMIAYTGLLAYASGMSTPLEESTFTQRFRTDEVLAIWREKQGSENVLVDTITHLSCVVAGLSSNEDSAARGNPEEATIGFHWQIGVTSLAAEFWALRWSPMDRQAEVEEGVEQIETSVCGELSVCEYERNQEPFEGMLFDTEEAARTFYDEYASQVGFVTRVLSSRRSERDGSIISRGLGCRDGSYNKKRDRRREGCTAKFLVKKEKSGAWAVKNFVRDHNHPLVVTLPNRRPNLVSLGFTDWSLHEVLKVKMDEKDRKIQELTSELRVKKKLNAAYRDQLRSLMKDVEDHSENLSTKAQVVLNNLRELEAKRKELPRRG</sequence>
<evidence type="ECO:0000313" key="13">
    <source>
        <dbReference type="Proteomes" id="UP000823749"/>
    </source>
</evidence>
<feature type="binding site" evidence="8">
    <location>
        <position position="133"/>
    </location>
    <ligand>
        <name>a divalent metal cation</name>
        <dbReference type="ChEBI" id="CHEBI:60240"/>
    </ligand>
</feature>
<keyword evidence="4 8" id="KW-0479">Metal-binding</keyword>
<comment type="subcellular location">
    <subcellularLocation>
        <location evidence="8">Cytoplasm</location>
    </subcellularLocation>
    <subcellularLocation>
        <location evidence="8">Nucleus</location>
    </subcellularLocation>
</comment>
<feature type="domain" description="FAR1" evidence="11">
    <location>
        <begin position="446"/>
        <end position="524"/>
    </location>
</feature>
<feature type="coiled-coil region" evidence="9">
    <location>
        <begin position="545"/>
        <end position="611"/>
    </location>
</feature>
<name>A0AAV6IVE5_9ERIC</name>
<evidence type="ECO:0000313" key="12">
    <source>
        <dbReference type="EMBL" id="KAG5530790.1"/>
    </source>
</evidence>
<keyword evidence="2 8" id="KW-0808">Transferase</keyword>
<dbReference type="InterPro" id="IPR000905">
    <property type="entry name" value="Gcp-like_dom"/>
</dbReference>
<evidence type="ECO:0000256" key="1">
    <source>
        <dbReference type="ARBA" id="ARBA00022490"/>
    </source>
</evidence>
<comment type="caution">
    <text evidence="12">The sequence shown here is derived from an EMBL/GenBank/DDBJ whole genome shotgun (WGS) entry which is preliminary data.</text>
</comment>
<dbReference type="HAMAP" id="MF_01446">
    <property type="entry name" value="Kae1"/>
    <property type="match status" value="1"/>
</dbReference>
<dbReference type="Pfam" id="PF00814">
    <property type="entry name" value="TsaD"/>
    <property type="match status" value="1"/>
</dbReference>
<dbReference type="PRINTS" id="PR00789">
    <property type="entry name" value="OSIALOPTASE"/>
</dbReference>
<feature type="binding site" evidence="8">
    <location>
        <position position="297"/>
    </location>
    <ligand>
        <name>a divalent metal cation</name>
        <dbReference type="ChEBI" id="CHEBI:60240"/>
    </ligand>
</feature>
<dbReference type="EMBL" id="JACTNZ010000009">
    <property type="protein sequence ID" value="KAG5530789.1"/>
    <property type="molecule type" value="Genomic_DNA"/>
</dbReference>
<feature type="binding site" evidence="8">
    <location>
        <position position="112"/>
    </location>
    <ligand>
        <name>a divalent metal cation</name>
        <dbReference type="ChEBI" id="CHEBI:60240"/>
    </ligand>
</feature>
<dbReference type="GO" id="GO:0000408">
    <property type="term" value="C:EKC/KEOPS complex"/>
    <property type="evidence" value="ECO:0007669"/>
    <property type="project" value="InterPro"/>
</dbReference>
<keyword evidence="1 8" id="KW-0963">Cytoplasm</keyword>
<evidence type="ECO:0000256" key="6">
    <source>
        <dbReference type="ARBA" id="ARBA00023315"/>
    </source>
</evidence>
<accession>A0AAV6IVE5</accession>
<dbReference type="InterPro" id="IPR043129">
    <property type="entry name" value="ATPase_NBD"/>
</dbReference>